<dbReference type="Pfam" id="PF06244">
    <property type="entry name" value="Ccdc124"/>
    <property type="match status" value="1"/>
</dbReference>
<feature type="compositionally biased region" description="Basic and acidic residues" evidence="4">
    <location>
        <begin position="17"/>
        <end position="35"/>
    </location>
</feature>
<protein>
    <recommendedName>
        <fullName evidence="5">Coiled-coil domain-containing protein</fullName>
    </recommendedName>
</protein>
<comment type="similarity">
    <text evidence="2">Belongs to the CCDC124 family.</text>
</comment>
<dbReference type="InterPro" id="IPR054414">
    <property type="entry name" value="Ccdc124/Oxs1_C"/>
</dbReference>
<comment type="subcellular location">
    <subcellularLocation>
        <location evidence="1">Midbody</location>
    </subcellularLocation>
</comment>
<name>A0ABQ7R165_PLUXY</name>
<comment type="caution">
    <text evidence="6">The sequence shown here is derived from an EMBL/GenBank/DDBJ whole genome shotgun (WGS) entry which is preliminary data.</text>
</comment>
<evidence type="ECO:0000256" key="3">
    <source>
        <dbReference type="ARBA" id="ARBA00023054"/>
    </source>
</evidence>
<evidence type="ECO:0000313" key="7">
    <source>
        <dbReference type="Proteomes" id="UP000823941"/>
    </source>
</evidence>
<dbReference type="InterPro" id="IPR010422">
    <property type="entry name" value="Ccdc124/Oxs1"/>
</dbReference>
<evidence type="ECO:0000256" key="4">
    <source>
        <dbReference type="SAM" id="MobiDB-lite"/>
    </source>
</evidence>
<dbReference type="Proteomes" id="UP000823941">
    <property type="component" value="Chromosome 5"/>
</dbReference>
<dbReference type="PANTHER" id="PTHR21680:SF0">
    <property type="entry name" value="COILED-COIL DOMAIN-CONTAINING PROTEIN 124"/>
    <property type="match status" value="1"/>
</dbReference>
<evidence type="ECO:0000259" key="5">
    <source>
        <dbReference type="Pfam" id="PF06244"/>
    </source>
</evidence>
<evidence type="ECO:0000256" key="2">
    <source>
        <dbReference type="ARBA" id="ARBA00008296"/>
    </source>
</evidence>
<keyword evidence="7" id="KW-1185">Reference proteome</keyword>
<keyword evidence="3" id="KW-0175">Coiled coil</keyword>
<feature type="region of interest" description="Disordered" evidence="4">
    <location>
        <begin position="1"/>
        <end position="60"/>
    </location>
</feature>
<accession>A0ABQ7R165</accession>
<proteinExistence type="inferred from homology"/>
<organism evidence="6 7">
    <name type="scientific">Plutella xylostella</name>
    <name type="common">Diamondback moth</name>
    <name type="synonym">Plutella maculipennis</name>
    <dbReference type="NCBI Taxonomy" id="51655"/>
    <lineage>
        <taxon>Eukaryota</taxon>
        <taxon>Metazoa</taxon>
        <taxon>Ecdysozoa</taxon>
        <taxon>Arthropoda</taxon>
        <taxon>Hexapoda</taxon>
        <taxon>Insecta</taxon>
        <taxon>Pterygota</taxon>
        <taxon>Neoptera</taxon>
        <taxon>Endopterygota</taxon>
        <taxon>Lepidoptera</taxon>
        <taxon>Glossata</taxon>
        <taxon>Ditrysia</taxon>
        <taxon>Yponomeutoidea</taxon>
        <taxon>Plutellidae</taxon>
        <taxon>Plutella</taxon>
    </lineage>
</organism>
<feature type="domain" description="Coiled-coil" evidence="5">
    <location>
        <begin position="128"/>
        <end position="209"/>
    </location>
</feature>
<sequence length="211" mass="24137">MPKKFVGENSKAVAARARKENAKQEKDQKLKKTIEDAAWQEDDDKVIKKQQKKEEQEKKRLEQLQKKAEAKALLEKEMESIKTAPKVAAPAPKITRAQITQMKEKTIKPEVKPVPSRVVVEEPKLEENLNRIQLDGEVAQSVEEAISVLSDAKADIDKHPEKRLKAAYTAFEEATMPQLKAENPTLRLSQLKQLLRKEWLKSPQNPLNQKF</sequence>
<evidence type="ECO:0000256" key="1">
    <source>
        <dbReference type="ARBA" id="ARBA00004214"/>
    </source>
</evidence>
<dbReference type="EMBL" id="JAHIBW010000005">
    <property type="protein sequence ID" value="KAG7311029.1"/>
    <property type="molecule type" value="Genomic_DNA"/>
</dbReference>
<reference evidence="6 7" key="1">
    <citation type="submission" date="2021-06" db="EMBL/GenBank/DDBJ databases">
        <title>A haploid diamondback moth (Plutella xylostella L.) genome assembly resolves 31 chromosomes and identifies a diamide resistance mutation.</title>
        <authorList>
            <person name="Ward C.M."/>
            <person name="Perry K.D."/>
            <person name="Baker G."/>
            <person name="Powis K."/>
            <person name="Heckel D.G."/>
            <person name="Baxter S.W."/>
        </authorList>
    </citation>
    <scope>NUCLEOTIDE SEQUENCE [LARGE SCALE GENOMIC DNA]</scope>
    <source>
        <strain evidence="6 7">LV</strain>
        <tissue evidence="6">Single pupa</tissue>
    </source>
</reference>
<gene>
    <name evidence="6" type="ORF">JYU34_003886</name>
</gene>
<dbReference type="PANTHER" id="PTHR21680">
    <property type="entry name" value="COILED-COIL DOMAIN-CONTAINING PROTEIN 124"/>
    <property type="match status" value="1"/>
</dbReference>
<evidence type="ECO:0000313" key="6">
    <source>
        <dbReference type="EMBL" id="KAG7311029.1"/>
    </source>
</evidence>